<sequence length="169" mass="17514">MMTGRAAQGVCDRLTGQHRVGRIDRGMGGTGGGGKCCLDHRGGDAAEIPPRLPRDAIGAPAAMAHGIGGRAQDRGGVRQCLPADESGFQKAQIARVVDARDRRQTVVAGRFGSDASRTECRQQGVGPGWNLPVRAGVGRKREPVGIVRGVVGGNHDHASVPLSDLSALP</sequence>
<accession>A0A1J5Q1Q5</accession>
<comment type="caution">
    <text evidence="1">The sequence shown here is derived from an EMBL/GenBank/DDBJ whole genome shotgun (WGS) entry which is preliminary data.</text>
</comment>
<dbReference type="AlphaFoldDB" id="A0A1J5Q1Q5"/>
<organism evidence="1">
    <name type="scientific">mine drainage metagenome</name>
    <dbReference type="NCBI Taxonomy" id="410659"/>
    <lineage>
        <taxon>unclassified sequences</taxon>
        <taxon>metagenomes</taxon>
        <taxon>ecological metagenomes</taxon>
    </lineage>
</organism>
<evidence type="ECO:0000313" key="1">
    <source>
        <dbReference type="EMBL" id="OIQ69797.1"/>
    </source>
</evidence>
<dbReference type="EMBL" id="MLJW01004530">
    <property type="protein sequence ID" value="OIQ69797.1"/>
    <property type="molecule type" value="Genomic_DNA"/>
</dbReference>
<reference evidence="1" key="1">
    <citation type="submission" date="2016-10" db="EMBL/GenBank/DDBJ databases">
        <title>Sequence of Gallionella enrichment culture.</title>
        <authorList>
            <person name="Poehlein A."/>
            <person name="Muehling M."/>
            <person name="Daniel R."/>
        </authorList>
    </citation>
    <scope>NUCLEOTIDE SEQUENCE</scope>
</reference>
<proteinExistence type="predicted"/>
<gene>
    <name evidence="1" type="ORF">GALL_486000</name>
</gene>
<protein>
    <submittedName>
        <fullName evidence="1">Uncharacterized protein</fullName>
    </submittedName>
</protein>
<name>A0A1J5Q1Q5_9ZZZZ</name>